<dbReference type="EMBL" id="SAIY01000007">
    <property type="protein sequence ID" value="NGM14794.1"/>
    <property type="molecule type" value="Genomic_DNA"/>
</dbReference>
<sequence>MSEPGEGPGAPILGRHRAPGYRRVVGAHRAVRTAGPTRGYLLTVALLAGTASMPVLAAISTGSATVGSTALPDGSTPFIPTPSVGPVVVPPPPSGS</sequence>
<dbReference type="AlphaFoldDB" id="A0A6M1L933"/>
<dbReference type="Proteomes" id="UP000478148">
    <property type="component" value="Unassembled WGS sequence"/>
</dbReference>
<evidence type="ECO:0000313" key="3">
    <source>
        <dbReference type="Proteomes" id="UP000478148"/>
    </source>
</evidence>
<feature type="non-terminal residue" evidence="2">
    <location>
        <position position="96"/>
    </location>
</feature>
<reference evidence="2 3" key="1">
    <citation type="submission" date="2020-02" db="EMBL/GenBank/DDBJ databases">
        <title>Draft Genome Sequence of Verrucosispora sp. Strain CWR15, Isolated from Gulf of Mexico Sponge.</title>
        <authorList>
            <person name="Kennedy S.J."/>
            <person name="Cella E."/>
            <person name="Azarian T."/>
            <person name="Baker B.J."/>
            <person name="Shaw L.N."/>
        </authorList>
    </citation>
    <scope>NUCLEOTIDE SEQUENCE [LARGE SCALE GENOMIC DNA]</scope>
    <source>
        <strain evidence="2 3">CWR15</strain>
    </source>
</reference>
<keyword evidence="3" id="KW-1185">Reference proteome</keyword>
<evidence type="ECO:0000256" key="1">
    <source>
        <dbReference type="SAM" id="MobiDB-lite"/>
    </source>
</evidence>
<protein>
    <submittedName>
        <fullName evidence="2">Uncharacterized protein</fullName>
    </submittedName>
</protein>
<comment type="caution">
    <text evidence="2">The sequence shown here is derived from an EMBL/GenBank/DDBJ whole genome shotgun (WGS) entry which is preliminary data.</text>
</comment>
<name>A0A6M1L933_9ACTN</name>
<feature type="region of interest" description="Disordered" evidence="1">
    <location>
        <begin position="76"/>
        <end position="96"/>
    </location>
</feature>
<evidence type="ECO:0000313" key="2">
    <source>
        <dbReference type="EMBL" id="NGM14794.1"/>
    </source>
</evidence>
<proteinExistence type="predicted"/>
<gene>
    <name evidence="2" type="ORF">ENC19_20160</name>
</gene>
<organism evidence="2 3">
    <name type="scientific">Verrucosispora sioxanthis</name>
    <dbReference type="NCBI Taxonomy" id="2499994"/>
    <lineage>
        <taxon>Bacteria</taxon>
        <taxon>Bacillati</taxon>
        <taxon>Actinomycetota</taxon>
        <taxon>Actinomycetes</taxon>
        <taxon>Micromonosporales</taxon>
        <taxon>Micromonosporaceae</taxon>
        <taxon>Micromonospora</taxon>
    </lineage>
</organism>
<accession>A0A6M1L933</accession>
<dbReference type="RefSeq" id="WP_208020962.1">
    <property type="nucleotide sequence ID" value="NZ_SAIY01000007.1"/>
</dbReference>